<feature type="domain" description="EF-hand" evidence="2">
    <location>
        <begin position="20"/>
        <end position="55"/>
    </location>
</feature>
<evidence type="ECO:0000256" key="1">
    <source>
        <dbReference type="ARBA" id="ARBA00022837"/>
    </source>
</evidence>
<dbReference type="Proteomes" id="UP000504609">
    <property type="component" value="Unplaced"/>
</dbReference>
<dbReference type="GeneID" id="111437091"/>
<accession>A0A6J1ES74</accession>
<keyword evidence="3" id="KW-1185">Reference proteome</keyword>
<evidence type="ECO:0000313" key="3">
    <source>
        <dbReference type="Proteomes" id="UP000504609"/>
    </source>
</evidence>
<dbReference type="InterPro" id="IPR011992">
    <property type="entry name" value="EF-hand-dom_pair"/>
</dbReference>
<organism evidence="3 4">
    <name type="scientific">Cucurbita moschata</name>
    <name type="common">Winter crookneck squash</name>
    <name type="synonym">Cucurbita pepo var. moschata</name>
    <dbReference type="NCBI Taxonomy" id="3662"/>
    <lineage>
        <taxon>Eukaryota</taxon>
        <taxon>Viridiplantae</taxon>
        <taxon>Streptophyta</taxon>
        <taxon>Embryophyta</taxon>
        <taxon>Tracheophyta</taxon>
        <taxon>Spermatophyta</taxon>
        <taxon>Magnoliopsida</taxon>
        <taxon>eudicotyledons</taxon>
        <taxon>Gunneridae</taxon>
        <taxon>Pentapetalae</taxon>
        <taxon>rosids</taxon>
        <taxon>fabids</taxon>
        <taxon>Cucurbitales</taxon>
        <taxon>Cucurbitaceae</taxon>
        <taxon>Cucurbiteae</taxon>
        <taxon>Cucurbita</taxon>
    </lineage>
</organism>
<dbReference type="PANTHER" id="PTHR34574">
    <property type="entry name" value="CALCIUM-BINDING EF-HAND FAMILY PROTEIN-RELATED"/>
    <property type="match status" value="1"/>
</dbReference>
<evidence type="ECO:0000259" key="2">
    <source>
        <dbReference type="PROSITE" id="PS50222"/>
    </source>
</evidence>
<dbReference type="SUPFAM" id="SSF47473">
    <property type="entry name" value="EF-hand"/>
    <property type="match status" value="1"/>
</dbReference>
<dbReference type="Gene3D" id="1.10.238.10">
    <property type="entry name" value="EF-hand"/>
    <property type="match status" value="1"/>
</dbReference>
<reference evidence="4" key="1">
    <citation type="submission" date="2025-08" db="UniProtKB">
        <authorList>
            <consortium name="RefSeq"/>
        </authorList>
    </citation>
    <scope>IDENTIFICATION</scope>
    <source>
        <tissue evidence="4">Young leaves</tissue>
    </source>
</reference>
<name>A0A6J1ES74_CUCMO</name>
<dbReference type="RefSeq" id="XP_022930694.1">
    <property type="nucleotide sequence ID" value="XM_023074926.1"/>
</dbReference>
<dbReference type="PANTHER" id="PTHR34574:SF10">
    <property type="entry name" value="OS09G0482800 PROTEIN"/>
    <property type="match status" value="1"/>
</dbReference>
<evidence type="ECO:0000313" key="4">
    <source>
        <dbReference type="RefSeq" id="XP_022930694.1"/>
    </source>
</evidence>
<dbReference type="InterPro" id="IPR002048">
    <property type="entry name" value="EF_hand_dom"/>
</dbReference>
<gene>
    <name evidence="4" type="primary">LOC111437091</name>
</gene>
<proteinExistence type="predicted"/>
<sequence length="115" mass="12691">MSVELLDSATVVSFVEDEEAFGAAIRERFRHLDVDGDGALSYTEMLKEFGSDEVCCAYETESNGKVDLEKFMRGMKKMMMAIAEGLGFLPIHMALQKDGLLMKAVQREAAAMVDA</sequence>
<dbReference type="AlphaFoldDB" id="A0A6J1ES74"/>
<keyword evidence="1" id="KW-0106">Calcium</keyword>
<dbReference type="PROSITE" id="PS00018">
    <property type="entry name" value="EF_HAND_1"/>
    <property type="match status" value="1"/>
</dbReference>
<protein>
    <submittedName>
        <fullName evidence="4">Uncharacterized protein LOC111437091</fullName>
    </submittedName>
</protein>
<dbReference type="PROSITE" id="PS50222">
    <property type="entry name" value="EF_HAND_2"/>
    <property type="match status" value="1"/>
</dbReference>
<dbReference type="InterPro" id="IPR018247">
    <property type="entry name" value="EF_Hand_1_Ca_BS"/>
</dbReference>
<dbReference type="GO" id="GO:0005509">
    <property type="term" value="F:calcium ion binding"/>
    <property type="evidence" value="ECO:0007669"/>
    <property type="project" value="InterPro"/>
</dbReference>
<dbReference type="KEGG" id="cmos:111437091"/>